<evidence type="ECO:0000256" key="9">
    <source>
        <dbReference type="ARBA" id="ARBA00045408"/>
    </source>
</evidence>
<dbReference type="AlphaFoldDB" id="A0A0C2MV27"/>
<keyword evidence="5" id="KW-0967">Endosome</keyword>
<dbReference type="PANTHER" id="PTHR48094:SF18">
    <property type="entry name" value="GLUTAMINE AMIDOTRANSFERASE-LIKE CLASS 1 DOMAIN-CONTAINING PROTEIN 1"/>
    <property type="match status" value="1"/>
</dbReference>
<evidence type="ECO:0000256" key="3">
    <source>
        <dbReference type="ARBA" id="ARBA00022525"/>
    </source>
</evidence>
<evidence type="ECO:0000256" key="8">
    <source>
        <dbReference type="ARBA" id="ARBA00044823"/>
    </source>
</evidence>
<dbReference type="GO" id="GO:0019243">
    <property type="term" value="P:methylglyoxal catabolic process to D-lactate via S-lactoyl-glutathione"/>
    <property type="evidence" value="ECO:0007669"/>
    <property type="project" value="TreeGrafter"/>
</dbReference>
<dbReference type="OMA" id="HACARTA"/>
<dbReference type="InterPro" id="IPR029062">
    <property type="entry name" value="Class_I_gatase-like"/>
</dbReference>
<dbReference type="EMBL" id="JWZT01002990">
    <property type="protein sequence ID" value="KII68005.1"/>
    <property type="molecule type" value="Genomic_DNA"/>
</dbReference>
<gene>
    <name evidence="10" type="ORF">RF11_02006</name>
</gene>
<evidence type="ECO:0000313" key="11">
    <source>
        <dbReference type="Proteomes" id="UP000031668"/>
    </source>
</evidence>
<dbReference type="GO" id="GO:0005769">
    <property type="term" value="C:early endosome"/>
    <property type="evidence" value="ECO:0007669"/>
    <property type="project" value="UniProtKB-SubCell"/>
</dbReference>
<evidence type="ECO:0000313" key="10">
    <source>
        <dbReference type="EMBL" id="KII68005.1"/>
    </source>
</evidence>
<comment type="function">
    <text evidence="9">Component of the FERRY complex (Five-subunit Endosomal Rab5 and RNA/ribosome intermediary). The FERRY complex directly interacts with mRNAs and RAB5A, and functions as a RAB5A effector involved in the localization and the distribution of specific mRNAs most likely by mediating their endosomal transport. The complex recruits mRNAs and ribosomes to early endosomes through direct mRNA-interaction.</text>
</comment>
<sequence>MSEHDRNKKNILVILSNSDKSIDYKIVQQVYDEFSSEFNVLASSPIGGIVQFLANDEAQESGVDSKKTIPFDLVDPQNFEALVIPSMYGGMIDLVNNERLGYLVIEMYKSKKIVTCIEYGVSGLLSAKNIGNEWIFDGLSLTGPTLHQELVDKPPDFTVPSFYMETVIRSNGGEYSCSKERDPSAIHVIVDSNIVTAQNQSSSCLALKITKLLLS</sequence>
<evidence type="ECO:0000256" key="2">
    <source>
        <dbReference type="ARBA" id="ARBA00004613"/>
    </source>
</evidence>
<comment type="caution">
    <text evidence="10">The sequence shown here is derived from an EMBL/GenBank/DDBJ whole genome shotgun (WGS) entry which is preliminary data.</text>
</comment>
<dbReference type="PANTHER" id="PTHR48094">
    <property type="entry name" value="PROTEIN/NUCLEIC ACID DEGLYCASE DJ-1-RELATED"/>
    <property type="match status" value="1"/>
</dbReference>
<evidence type="ECO:0000256" key="6">
    <source>
        <dbReference type="ARBA" id="ARBA00039189"/>
    </source>
</evidence>
<keyword evidence="11" id="KW-1185">Reference proteome</keyword>
<reference evidence="10 11" key="1">
    <citation type="journal article" date="2014" name="Genome Biol. Evol.">
        <title>The genome of the myxosporean Thelohanellus kitauei shows adaptations to nutrient acquisition within its fish host.</title>
        <authorList>
            <person name="Yang Y."/>
            <person name="Xiong J."/>
            <person name="Zhou Z."/>
            <person name="Huo F."/>
            <person name="Miao W."/>
            <person name="Ran C."/>
            <person name="Liu Y."/>
            <person name="Zhang J."/>
            <person name="Feng J."/>
            <person name="Wang M."/>
            <person name="Wang M."/>
            <person name="Wang L."/>
            <person name="Yao B."/>
        </authorList>
    </citation>
    <scope>NUCLEOTIDE SEQUENCE [LARGE SCALE GENOMIC DNA]</scope>
    <source>
        <strain evidence="10">Wuqing</strain>
    </source>
</reference>
<dbReference type="GO" id="GO:0019172">
    <property type="term" value="F:glyoxalase III activity"/>
    <property type="evidence" value="ECO:0007669"/>
    <property type="project" value="TreeGrafter"/>
</dbReference>
<dbReference type="Gene3D" id="3.40.50.880">
    <property type="match status" value="1"/>
</dbReference>
<organism evidence="10 11">
    <name type="scientific">Thelohanellus kitauei</name>
    <name type="common">Myxosporean</name>
    <dbReference type="NCBI Taxonomy" id="669202"/>
    <lineage>
        <taxon>Eukaryota</taxon>
        <taxon>Metazoa</taxon>
        <taxon>Cnidaria</taxon>
        <taxon>Myxozoa</taxon>
        <taxon>Myxosporea</taxon>
        <taxon>Bivalvulida</taxon>
        <taxon>Platysporina</taxon>
        <taxon>Myxobolidae</taxon>
        <taxon>Thelohanellus</taxon>
    </lineage>
</organism>
<evidence type="ECO:0000256" key="4">
    <source>
        <dbReference type="ARBA" id="ARBA00022729"/>
    </source>
</evidence>
<dbReference type="SUPFAM" id="SSF52317">
    <property type="entry name" value="Class I glutamine amidotransferase-like"/>
    <property type="match status" value="1"/>
</dbReference>
<keyword evidence="3" id="KW-0964">Secreted</keyword>
<protein>
    <recommendedName>
        <fullName evidence="6">Glutamine amidotransferase-like class 1 domain-containing protein 1</fullName>
    </recommendedName>
    <alternativeName>
        <fullName evidence="8">Ferry endosomal RAB5 effector complex subunit 5</fullName>
    </alternativeName>
    <alternativeName>
        <fullName evidence="7">Parkinson disease 7 domain-containing protein 1</fullName>
    </alternativeName>
</protein>
<dbReference type="OrthoDB" id="543156at2759"/>
<evidence type="ECO:0000256" key="7">
    <source>
        <dbReference type="ARBA" id="ARBA00042130"/>
    </source>
</evidence>
<proteinExistence type="predicted"/>
<keyword evidence="4" id="KW-0732">Signal</keyword>
<comment type="subcellular location">
    <subcellularLocation>
        <location evidence="1">Early endosome</location>
    </subcellularLocation>
    <subcellularLocation>
        <location evidence="2">Secreted</location>
    </subcellularLocation>
</comment>
<name>A0A0C2MV27_THEKT</name>
<dbReference type="GO" id="GO:0005576">
    <property type="term" value="C:extracellular region"/>
    <property type="evidence" value="ECO:0007669"/>
    <property type="project" value="UniProtKB-SubCell"/>
</dbReference>
<evidence type="ECO:0000256" key="1">
    <source>
        <dbReference type="ARBA" id="ARBA00004412"/>
    </source>
</evidence>
<accession>A0A0C2MV27</accession>
<dbReference type="Proteomes" id="UP000031668">
    <property type="component" value="Unassembled WGS sequence"/>
</dbReference>
<evidence type="ECO:0000256" key="5">
    <source>
        <dbReference type="ARBA" id="ARBA00022753"/>
    </source>
</evidence>
<dbReference type="InterPro" id="IPR050325">
    <property type="entry name" value="Prot/Nucl_acid_deglycase"/>
</dbReference>